<reference evidence="1" key="1">
    <citation type="submission" date="2023-04" db="EMBL/GenBank/DDBJ databases">
        <authorList>
            <person name="Vijverberg K."/>
            <person name="Xiong W."/>
            <person name="Schranz E."/>
        </authorList>
    </citation>
    <scope>NUCLEOTIDE SEQUENCE</scope>
</reference>
<organism evidence="1 2">
    <name type="scientific">Lactuca saligna</name>
    <name type="common">Willowleaf lettuce</name>
    <dbReference type="NCBI Taxonomy" id="75948"/>
    <lineage>
        <taxon>Eukaryota</taxon>
        <taxon>Viridiplantae</taxon>
        <taxon>Streptophyta</taxon>
        <taxon>Embryophyta</taxon>
        <taxon>Tracheophyta</taxon>
        <taxon>Spermatophyta</taxon>
        <taxon>Magnoliopsida</taxon>
        <taxon>eudicotyledons</taxon>
        <taxon>Gunneridae</taxon>
        <taxon>Pentapetalae</taxon>
        <taxon>asterids</taxon>
        <taxon>campanulids</taxon>
        <taxon>Asterales</taxon>
        <taxon>Asteraceae</taxon>
        <taxon>Cichorioideae</taxon>
        <taxon>Cichorieae</taxon>
        <taxon>Lactucinae</taxon>
        <taxon>Lactuca</taxon>
    </lineage>
</organism>
<evidence type="ECO:0000313" key="2">
    <source>
        <dbReference type="Proteomes" id="UP001177003"/>
    </source>
</evidence>
<dbReference type="EMBL" id="OX465081">
    <property type="protein sequence ID" value="CAI9287300.1"/>
    <property type="molecule type" value="Genomic_DNA"/>
</dbReference>
<gene>
    <name evidence="1" type="ORF">LSALG_LOCUS26667</name>
</gene>
<sequence>MYPLPRKHRYTIEQAYMPTKQRLNVNFMNDLYRNRVVRIKILECKGVVYDVISCSRWGSEIMVNETRCMGVVCLRGDVRCDLGYVSPKVVACMAVHGCNKETKV</sequence>
<proteinExistence type="predicted"/>
<protein>
    <submittedName>
        <fullName evidence="1">Uncharacterized protein</fullName>
    </submittedName>
</protein>
<dbReference type="AlphaFoldDB" id="A0AA35Z7D8"/>
<dbReference type="Proteomes" id="UP001177003">
    <property type="component" value="Chromosome 5"/>
</dbReference>
<name>A0AA35Z7D8_LACSI</name>
<evidence type="ECO:0000313" key="1">
    <source>
        <dbReference type="EMBL" id="CAI9287300.1"/>
    </source>
</evidence>
<keyword evidence="2" id="KW-1185">Reference proteome</keyword>
<accession>A0AA35Z7D8</accession>